<keyword evidence="7" id="KW-0255">Endonuclease</keyword>
<sequence>MRILHTSDWHLGRTLHGVDLLAHQAAYLDHLVELAGGEQVDAVVVSGDVYDRAVPPVEAVTLLSEALARLAATTTVVLTPGNHDSAVRLGFGADLLRSGVHVRARVADVGTPVELADEHGPVLVHALPYLDPDATRHVLADGDPTVAPGELLPRSHEAVMAAALRRVRADLAARAAQGDGRPRSVVMAHAFVVGGEASDSERDIRVGGVDSVPAGVFGGVDYVALGHLHGAQRIAAGRGVPGEGDDGDGDGVGGAAPGGAEAPAPPVLQYSGSPLAYSFSELRQRKATVLVDLGPEGVRRTELVPAPVPRRLAEVTGRLEDLLGAAGEPHRDDWLRVVVTDDARPTELVARVKARFPHALVVEHRPVAATERVRARAVTSASDPLLVAGEFVEHVTGAPPTPEELAVLRRAYEDVLAAGRSA</sequence>
<feature type="domain" description="Nuclease SbcCD subunit D C-terminal" evidence="10">
    <location>
        <begin position="309"/>
        <end position="378"/>
    </location>
</feature>
<dbReference type="EMBL" id="AXCW01000197">
    <property type="protein sequence ID" value="EYR62647.1"/>
    <property type="molecule type" value="Genomic_DNA"/>
</dbReference>
<dbReference type="Gene3D" id="3.60.21.10">
    <property type="match status" value="1"/>
</dbReference>
<dbReference type="OrthoDB" id="9773856at2"/>
<dbReference type="CDD" id="cd00840">
    <property type="entry name" value="MPP_Mre11_N"/>
    <property type="match status" value="1"/>
</dbReference>
<gene>
    <name evidence="7" type="primary">sbcD</name>
    <name evidence="11" type="ORF">N866_06465</name>
</gene>
<proteinExistence type="inferred from homology"/>
<comment type="similarity">
    <text evidence="1 7">Belongs to the SbcD family.</text>
</comment>
<dbReference type="InterPro" id="IPR041796">
    <property type="entry name" value="Mre11_N"/>
</dbReference>
<evidence type="ECO:0000256" key="5">
    <source>
        <dbReference type="ARBA" id="ARBA00022801"/>
    </source>
</evidence>
<dbReference type="GO" id="GO:0006310">
    <property type="term" value="P:DNA recombination"/>
    <property type="evidence" value="ECO:0007669"/>
    <property type="project" value="UniProtKB-KW"/>
</dbReference>
<feature type="region of interest" description="Disordered" evidence="8">
    <location>
        <begin position="236"/>
        <end position="266"/>
    </location>
</feature>
<evidence type="ECO:0000256" key="4">
    <source>
        <dbReference type="ARBA" id="ARBA00022722"/>
    </source>
</evidence>
<reference evidence="11 12" key="1">
    <citation type="submission" date="2014-01" db="EMBL/GenBank/DDBJ databases">
        <title>Actinotalea ferrariae CF5-4.</title>
        <authorList>
            <person name="Chen F."/>
            <person name="Li Y."/>
            <person name="Wang G."/>
        </authorList>
    </citation>
    <scope>NUCLEOTIDE SEQUENCE [LARGE SCALE GENOMIC DNA]</scope>
    <source>
        <strain evidence="11 12">CF5-4</strain>
    </source>
</reference>
<dbReference type="SUPFAM" id="SSF56300">
    <property type="entry name" value="Metallo-dependent phosphatases"/>
    <property type="match status" value="1"/>
</dbReference>
<name>A0A021VU98_9CELL</name>
<keyword evidence="6 7" id="KW-0269">Exonuclease</keyword>
<evidence type="ECO:0000313" key="11">
    <source>
        <dbReference type="EMBL" id="EYR62647.1"/>
    </source>
</evidence>
<comment type="caution">
    <text evidence="11">The sequence shown here is derived from an EMBL/GenBank/DDBJ whole genome shotgun (WGS) entry which is preliminary data.</text>
</comment>
<comment type="function">
    <text evidence="7">SbcCD cleaves DNA hairpin structures. These structures can inhibit DNA replication and are intermediates in certain DNA recombination reactions. The complex acts as a 3'-&gt;5' double strand exonuclease that can open hairpins. It also has a 5' single-strand endonuclease activity.</text>
</comment>
<comment type="subunit">
    <text evidence="2 7">Heterodimer of SbcC and SbcD.</text>
</comment>
<dbReference type="NCBIfam" id="TIGR00619">
    <property type="entry name" value="sbcd"/>
    <property type="match status" value="1"/>
</dbReference>
<dbReference type="InterPro" id="IPR004843">
    <property type="entry name" value="Calcineurin-like_PHP"/>
</dbReference>
<keyword evidence="12" id="KW-1185">Reference proteome</keyword>
<evidence type="ECO:0000256" key="7">
    <source>
        <dbReference type="RuleBase" id="RU363069"/>
    </source>
</evidence>
<dbReference type="GO" id="GO:0008408">
    <property type="term" value="F:3'-5' exonuclease activity"/>
    <property type="evidence" value="ECO:0007669"/>
    <property type="project" value="InterPro"/>
</dbReference>
<evidence type="ECO:0000256" key="8">
    <source>
        <dbReference type="SAM" id="MobiDB-lite"/>
    </source>
</evidence>
<evidence type="ECO:0000256" key="1">
    <source>
        <dbReference type="ARBA" id="ARBA00010555"/>
    </source>
</evidence>
<evidence type="ECO:0000259" key="10">
    <source>
        <dbReference type="Pfam" id="PF12320"/>
    </source>
</evidence>
<evidence type="ECO:0000256" key="2">
    <source>
        <dbReference type="ARBA" id="ARBA00011322"/>
    </source>
</evidence>
<dbReference type="InterPro" id="IPR029052">
    <property type="entry name" value="Metallo-depent_PP-like"/>
</dbReference>
<accession>A0A021VU98</accession>
<feature type="domain" description="Calcineurin-like phosphoesterase" evidence="9">
    <location>
        <begin position="1"/>
        <end position="229"/>
    </location>
</feature>
<keyword evidence="7" id="KW-0235">DNA replication</keyword>
<dbReference type="AlphaFoldDB" id="A0A021VU98"/>
<dbReference type="GO" id="GO:0004519">
    <property type="term" value="F:endonuclease activity"/>
    <property type="evidence" value="ECO:0007669"/>
    <property type="project" value="UniProtKB-KW"/>
</dbReference>
<dbReference type="PANTHER" id="PTHR30337">
    <property type="entry name" value="COMPONENT OF ATP-DEPENDENT DSDNA EXONUCLEASE"/>
    <property type="match status" value="1"/>
</dbReference>
<protein>
    <recommendedName>
        <fullName evidence="3 7">Nuclease SbcCD subunit D</fullName>
    </recommendedName>
</protein>
<dbReference type="Pfam" id="PF12320">
    <property type="entry name" value="SbcD_C"/>
    <property type="match status" value="1"/>
</dbReference>
<dbReference type="RefSeq" id="WP_034227494.1">
    <property type="nucleotide sequence ID" value="NZ_AXCW01000197.1"/>
</dbReference>
<keyword evidence="5 7" id="KW-0378">Hydrolase</keyword>
<dbReference type="Pfam" id="PF00149">
    <property type="entry name" value="Metallophos"/>
    <property type="match status" value="1"/>
</dbReference>
<organism evidence="11 12">
    <name type="scientific">Actinotalea ferrariae CF5-4</name>
    <dbReference type="NCBI Taxonomy" id="948458"/>
    <lineage>
        <taxon>Bacteria</taxon>
        <taxon>Bacillati</taxon>
        <taxon>Actinomycetota</taxon>
        <taxon>Actinomycetes</taxon>
        <taxon>Micrococcales</taxon>
        <taxon>Cellulomonadaceae</taxon>
        <taxon>Actinotalea</taxon>
    </lineage>
</organism>
<keyword evidence="4 7" id="KW-0540">Nuclease</keyword>
<dbReference type="InterPro" id="IPR026843">
    <property type="entry name" value="SbcD_C"/>
</dbReference>
<dbReference type="InterPro" id="IPR004593">
    <property type="entry name" value="SbcD"/>
</dbReference>
<evidence type="ECO:0000256" key="3">
    <source>
        <dbReference type="ARBA" id="ARBA00013365"/>
    </source>
</evidence>
<keyword evidence="7" id="KW-0233">DNA recombination</keyword>
<dbReference type="Proteomes" id="UP000019753">
    <property type="component" value="Unassembled WGS sequence"/>
</dbReference>
<evidence type="ECO:0000259" key="9">
    <source>
        <dbReference type="Pfam" id="PF00149"/>
    </source>
</evidence>
<evidence type="ECO:0000256" key="6">
    <source>
        <dbReference type="ARBA" id="ARBA00022839"/>
    </source>
</evidence>
<dbReference type="GO" id="GO:0006260">
    <property type="term" value="P:DNA replication"/>
    <property type="evidence" value="ECO:0007669"/>
    <property type="project" value="UniProtKB-KW"/>
</dbReference>
<dbReference type="PANTHER" id="PTHR30337:SF0">
    <property type="entry name" value="NUCLEASE SBCCD SUBUNIT D"/>
    <property type="match status" value="1"/>
</dbReference>
<dbReference type="InterPro" id="IPR050535">
    <property type="entry name" value="DNA_Repair-Maintenance_Comp"/>
</dbReference>
<evidence type="ECO:0000313" key="12">
    <source>
        <dbReference type="Proteomes" id="UP000019753"/>
    </source>
</evidence>